<dbReference type="Pfam" id="PF13284">
    <property type="entry name" value="DUF4072"/>
    <property type="match status" value="1"/>
</dbReference>
<proteinExistence type="inferred from homology"/>
<dbReference type="NCBIfam" id="TIGR00338">
    <property type="entry name" value="serB"/>
    <property type="match status" value="1"/>
</dbReference>
<dbReference type="InterPro" id="IPR050582">
    <property type="entry name" value="HAD-like_SerB"/>
</dbReference>
<evidence type="ECO:0000256" key="14">
    <source>
        <dbReference type="PIRSR" id="PIRSR604469-1"/>
    </source>
</evidence>
<dbReference type="Proteomes" id="UP000183898">
    <property type="component" value="Unassembled WGS sequence"/>
</dbReference>
<keyword evidence="8" id="KW-0378">Hydrolase</keyword>
<dbReference type="NCBIfam" id="TIGR01488">
    <property type="entry name" value="HAD-SF-IB"/>
    <property type="match status" value="1"/>
</dbReference>
<evidence type="ECO:0000256" key="8">
    <source>
        <dbReference type="ARBA" id="ARBA00022801"/>
    </source>
</evidence>
<sequence length="300" mass="32959">MRHRVSSAFLARLSDILDNIGTINMNLIIQGLEIQNSDLRELAKLVDANHVERITGQAFRLKNAARREEVAAYCAEAELDFAFVDPSARLSDFGLVAMDMDSTLLAIESIDEIADMQGVKAQVAEITQRTMRGEIVFAESLRLRTALLEGLDEDALQRVYDERVRLSPGAEKMLQRMKSAGLKTMVISGGFTFFTDRVKTRLDLDYAAANRFEVSNGKLTGKVLGDIIGATGKGEVLKKVREELGLKREQVIAIGDGANDLKMMEEAGVSIAYHAKPVVQAKATYALNHVGLDGVVNLFL</sequence>
<evidence type="ECO:0000256" key="3">
    <source>
        <dbReference type="ARBA" id="ARBA00009184"/>
    </source>
</evidence>
<dbReference type="Gene3D" id="3.40.50.1000">
    <property type="entry name" value="HAD superfamily/HAD-like"/>
    <property type="match status" value="1"/>
</dbReference>
<evidence type="ECO:0000256" key="4">
    <source>
        <dbReference type="ARBA" id="ARBA00012640"/>
    </source>
</evidence>
<evidence type="ECO:0000256" key="9">
    <source>
        <dbReference type="ARBA" id="ARBA00022842"/>
    </source>
</evidence>
<evidence type="ECO:0000256" key="7">
    <source>
        <dbReference type="ARBA" id="ARBA00022723"/>
    </source>
</evidence>
<dbReference type="SFLD" id="SFLDG01129">
    <property type="entry name" value="C1.5:_HAD__Beta-PGM__Phosphata"/>
    <property type="match status" value="1"/>
</dbReference>
<dbReference type="InterPro" id="IPR004469">
    <property type="entry name" value="PSP"/>
</dbReference>
<dbReference type="SFLD" id="SFLDF00029">
    <property type="entry name" value="phosphoserine_phosphatase"/>
    <property type="match status" value="1"/>
</dbReference>
<gene>
    <name evidence="16" type="ORF">SAMN05216404_1077</name>
</gene>
<evidence type="ECO:0000256" key="12">
    <source>
        <dbReference type="ARBA" id="ARBA00048138"/>
    </source>
</evidence>
<keyword evidence="9" id="KW-0460">Magnesium</keyword>
<dbReference type="AlphaFoldDB" id="A0A1H8JAU0"/>
<dbReference type="PANTHER" id="PTHR43344:SF2">
    <property type="entry name" value="PHOSPHOSERINE PHOSPHATASE"/>
    <property type="match status" value="1"/>
</dbReference>
<dbReference type="SFLD" id="SFLDG01137">
    <property type="entry name" value="C1.6.1:_Phosphoserine_Phosphat"/>
    <property type="match status" value="1"/>
</dbReference>
<keyword evidence="10" id="KW-0718">Serine biosynthesis</keyword>
<evidence type="ECO:0000313" key="16">
    <source>
        <dbReference type="EMBL" id="SEN77228.1"/>
    </source>
</evidence>
<evidence type="ECO:0000256" key="5">
    <source>
        <dbReference type="ARBA" id="ARBA00015196"/>
    </source>
</evidence>
<dbReference type="InterPro" id="IPR023214">
    <property type="entry name" value="HAD_sf"/>
</dbReference>
<evidence type="ECO:0000256" key="13">
    <source>
        <dbReference type="ARBA" id="ARBA00048523"/>
    </source>
</evidence>
<dbReference type="SUPFAM" id="SSF56784">
    <property type="entry name" value="HAD-like"/>
    <property type="match status" value="1"/>
</dbReference>
<evidence type="ECO:0000256" key="6">
    <source>
        <dbReference type="ARBA" id="ARBA00022605"/>
    </source>
</evidence>
<dbReference type="Gene3D" id="3.30.70.2020">
    <property type="match status" value="1"/>
</dbReference>
<accession>A0A1H8JAU0</accession>
<evidence type="ECO:0000256" key="11">
    <source>
        <dbReference type="ARBA" id="ARBA00031693"/>
    </source>
</evidence>
<dbReference type="EC" id="3.1.3.3" evidence="4"/>
<protein>
    <recommendedName>
        <fullName evidence="5">Phosphoserine phosphatase</fullName>
        <ecNumber evidence="4">3.1.3.3</ecNumber>
    </recommendedName>
    <alternativeName>
        <fullName evidence="11">O-phosphoserine phosphohydrolase</fullName>
    </alternativeName>
</protein>
<evidence type="ECO:0000256" key="10">
    <source>
        <dbReference type="ARBA" id="ARBA00023299"/>
    </source>
</evidence>
<comment type="similarity">
    <text evidence="3">Belongs to the HAD-like hydrolase superfamily. SerB family.</text>
</comment>
<dbReference type="GO" id="GO:0005737">
    <property type="term" value="C:cytoplasm"/>
    <property type="evidence" value="ECO:0007669"/>
    <property type="project" value="TreeGrafter"/>
</dbReference>
<name>A0A1H8JAU0_9PROT</name>
<comment type="pathway">
    <text evidence="2">Amino-acid biosynthesis; L-serine biosynthesis; L-serine from 3-phospho-D-glycerate: step 3/3.</text>
</comment>
<evidence type="ECO:0000256" key="1">
    <source>
        <dbReference type="ARBA" id="ARBA00001946"/>
    </source>
</evidence>
<comment type="catalytic activity">
    <reaction evidence="13">
        <text>O-phospho-D-serine + H2O = D-serine + phosphate</text>
        <dbReference type="Rhea" id="RHEA:24873"/>
        <dbReference type="ChEBI" id="CHEBI:15377"/>
        <dbReference type="ChEBI" id="CHEBI:35247"/>
        <dbReference type="ChEBI" id="CHEBI:43474"/>
        <dbReference type="ChEBI" id="CHEBI:58680"/>
        <dbReference type="EC" id="3.1.3.3"/>
    </reaction>
</comment>
<dbReference type="SFLD" id="SFLDS00003">
    <property type="entry name" value="Haloacid_Dehalogenase"/>
    <property type="match status" value="1"/>
</dbReference>
<dbReference type="UniPathway" id="UPA00135">
    <property type="reaction ID" value="UER00198"/>
</dbReference>
<dbReference type="Gene3D" id="1.10.150.210">
    <property type="entry name" value="Phosphoserine phosphatase, domain 2"/>
    <property type="match status" value="1"/>
</dbReference>
<organism evidence="16 17">
    <name type="scientific">Nitrosospira multiformis</name>
    <dbReference type="NCBI Taxonomy" id="1231"/>
    <lineage>
        <taxon>Bacteria</taxon>
        <taxon>Pseudomonadati</taxon>
        <taxon>Pseudomonadota</taxon>
        <taxon>Betaproteobacteria</taxon>
        <taxon>Nitrosomonadales</taxon>
        <taxon>Nitrosomonadaceae</taxon>
        <taxon>Nitrosospira</taxon>
    </lineage>
</organism>
<reference evidence="16 17" key="1">
    <citation type="submission" date="2016-10" db="EMBL/GenBank/DDBJ databases">
        <authorList>
            <person name="de Groot N.N."/>
        </authorList>
    </citation>
    <scope>NUCLEOTIDE SEQUENCE [LARGE SCALE GENOMIC DNA]</scope>
    <source>
        <strain evidence="16 17">Nl18</strain>
    </source>
</reference>
<dbReference type="GO" id="GO:0006564">
    <property type="term" value="P:L-serine biosynthetic process"/>
    <property type="evidence" value="ECO:0007669"/>
    <property type="project" value="UniProtKB-KW"/>
</dbReference>
<dbReference type="SFLD" id="SFLDG01136">
    <property type="entry name" value="C1.6:_Phosphoserine_Phosphatas"/>
    <property type="match status" value="1"/>
</dbReference>
<evidence type="ECO:0000259" key="15">
    <source>
        <dbReference type="Pfam" id="PF13284"/>
    </source>
</evidence>
<evidence type="ECO:0000313" key="17">
    <source>
        <dbReference type="Proteomes" id="UP000183898"/>
    </source>
</evidence>
<dbReference type="GO" id="GO:0000287">
    <property type="term" value="F:magnesium ion binding"/>
    <property type="evidence" value="ECO:0007669"/>
    <property type="project" value="TreeGrafter"/>
</dbReference>
<evidence type="ECO:0000256" key="2">
    <source>
        <dbReference type="ARBA" id="ARBA00005135"/>
    </source>
</evidence>
<dbReference type="InterPro" id="IPR036412">
    <property type="entry name" value="HAD-like_sf"/>
</dbReference>
<keyword evidence="7" id="KW-0479">Metal-binding</keyword>
<feature type="active site" description="Proton donor" evidence="14">
    <location>
        <position position="101"/>
    </location>
</feature>
<dbReference type="EMBL" id="FOCT01000007">
    <property type="protein sequence ID" value="SEN77228.1"/>
    <property type="molecule type" value="Genomic_DNA"/>
</dbReference>
<dbReference type="PANTHER" id="PTHR43344">
    <property type="entry name" value="PHOSPHOSERINE PHOSPHATASE"/>
    <property type="match status" value="1"/>
</dbReference>
<dbReference type="Pfam" id="PF00702">
    <property type="entry name" value="Hydrolase"/>
    <property type="match status" value="1"/>
</dbReference>
<feature type="active site" description="Nucleophile" evidence="14">
    <location>
        <position position="99"/>
    </location>
</feature>
<feature type="domain" description="DUF4072" evidence="15">
    <location>
        <begin position="27"/>
        <end position="70"/>
    </location>
</feature>
<dbReference type="InterPro" id="IPR025138">
    <property type="entry name" value="DUF4072"/>
</dbReference>
<dbReference type="GO" id="GO:0036424">
    <property type="term" value="F:L-phosphoserine phosphatase activity"/>
    <property type="evidence" value="ECO:0007669"/>
    <property type="project" value="InterPro"/>
</dbReference>
<comment type="cofactor">
    <cofactor evidence="1">
        <name>Mg(2+)</name>
        <dbReference type="ChEBI" id="CHEBI:18420"/>
    </cofactor>
</comment>
<comment type="catalytic activity">
    <reaction evidence="12">
        <text>O-phospho-L-serine + H2O = L-serine + phosphate</text>
        <dbReference type="Rhea" id="RHEA:21208"/>
        <dbReference type="ChEBI" id="CHEBI:15377"/>
        <dbReference type="ChEBI" id="CHEBI:33384"/>
        <dbReference type="ChEBI" id="CHEBI:43474"/>
        <dbReference type="ChEBI" id="CHEBI:57524"/>
        <dbReference type="EC" id="3.1.3.3"/>
    </reaction>
</comment>
<keyword evidence="6" id="KW-0028">Amino-acid biosynthesis</keyword>